<evidence type="ECO:0000313" key="1">
    <source>
        <dbReference type="EMBL" id="KAF9643539.1"/>
    </source>
</evidence>
<sequence length="289" mass="32357">MVRIGSQVRTEPSVTLPAPDVVTDRGLLEFDICHRYRTTNAYGSTNLFFYLTTMDVVPSTMPTPSDFAEVRCESTTITSIVLEVSVIVTFFFWAGFYLVARRWTRTQDDTSLNEYSSVPPQRSASCSIFSLYPVKAAVTDSAPIVVCLVLALTNFVEISVSTWMFRQYNYNNHPSEIGWMALKLTLFYGCWTTLVAGCYSFLLLDPKLSRTSIASDRARAIAICLVSPLRIAIAAYWGASLSRDTLCIVYCRQLKGLFGISLAQTPFSAFAVYVVPRSHEQRIQEKCVS</sequence>
<reference evidence="1" key="1">
    <citation type="submission" date="2019-10" db="EMBL/GenBank/DDBJ databases">
        <authorList>
            <consortium name="DOE Joint Genome Institute"/>
            <person name="Kuo A."/>
            <person name="Miyauchi S."/>
            <person name="Kiss E."/>
            <person name="Drula E."/>
            <person name="Kohler A."/>
            <person name="Sanchez-Garcia M."/>
            <person name="Andreopoulos B."/>
            <person name="Barry K.W."/>
            <person name="Bonito G."/>
            <person name="Buee M."/>
            <person name="Carver A."/>
            <person name="Chen C."/>
            <person name="Cichocki N."/>
            <person name="Clum A."/>
            <person name="Culley D."/>
            <person name="Crous P.W."/>
            <person name="Fauchery L."/>
            <person name="Girlanda M."/>
            <person name="Hayes R."/>
            <person name="Keri Z."/>
            <person name="Labutti K."/>
            <person name="Lipzen A."/>
            <person name="Lombard V."/>
            <person name="Magnuson J."/>
            <person name="Maillard F."/>
            <person name="Morin E."/>
            <person name="Murat C."/>
            <person name="Nolan M."/>
            <person name="Ohm R."/>
            <person name="Pangilinan J."/>
            <person name="Pereira M."/>
            <person name="Perotto S."/>
            <person name="Peter M."/>
            <person name="Riley R."/>
            <person name="Sitrit Y."/>
            <person name="Stielow B."/>
            <person name="Szollosi G."/>
            <person name="Zifcakova L."/>
            <person name="Stursova M."/>
            <person name="Spatafora J.W."/>
            <person name="Tedersoo L."/>
            <person name="Vaario L.-M."/>
            <person name="Yamada A."/>
            <person name="Yan M."/>
            <person name="Wang P."/>
            <person name="Xu J."/>
            <person name="Bruns T."/>
            <person name="Baldrian P."/>
            <person name="Vilgalys R."/>
            <person name="Henrissat B."/>
            <person name="Grigoriev I.V."/>
            <person name="Hibbett D."/>
            <person name="Nagy L.G."/>
            <person name="Martin F.M."/>
        </authorList>
    </citation>
    <scope>NUCLEOTIDE SEQUENCE</scope>
    <source>
        <strain evidence="1">P2</strain>
    </source>
</reference>
<name>A0ACB6Z1F3_THEGA</name>
<protein>
    <submittedName>
        <fullName evidence="1">Uncharacterized protein</fullName>
    </submittedName>
</protein>
<proteinExistence type="predicted"/>
<gene>
    <name evidence="1" type="ORF">BDM02DRAFT_1413488</name>
</gene>
<organism evidence="1 2">
    <name type="scientific">Thelephora ganbajun</name>
    <name type="common">Ganba fungus</name>
    <dbReference type="NCBI Taxonomy" id="370292"/>
    <lineage>
        <taxon>Eukaryota</taxon>
        <taxon>Fungi</taxon>
        <taxon>Dikarya</taxon>
        <taxon>Basidiomycota</taxon>
        <taxon>Agaricomycotina</taxon>
        <taxon>Agaricomycetes</taxon>
        <taxon>Thelephorales</taxon>
        <taxon>Thelephoraceae</taxon>
        <taxon>Thelephora</taxon>
    </lineage>
</organism>
<dbReference type="EMBL" id="MU118209">
    <property type="protein sequence ID" value="KAF9643539.1"/>
    <property type="molecule type" value="Genomic_DNA"/>
</dbReference>
<reference evidence="1" key="2">
    <citation type="journal article" date="2020" name="Nat. Commun.">
        <title>Large-scale genome sequencing of mycorrhizal fungi provides insights into the early evolution of symbiotic traits.</title>
        <authorList>
            <person name="Miyauchi S."/>
            <person name="Kiss E."/>
            <person name="Kuo A."/>
            <person name="Drula E."/>
            <person name="Kohler A."/>
            <person name="Sanchez-Garcia M."/>
            <person name="Morin E."/>
            <person name="Andreopoulos B."/>
            <person name="Barry K.W."/>
            <person name="Bonito G."/>
            <person name="Buee M."/>
            <person name="Carver A."/>
            <person name="Chen C."/>
            <person name="Cichocki N."/>
            <person name="Clum A."/>
            <person name="Culley D."/>
            <person name="Crous P.W."/>
            <person name="Fauchery L."/>
            <person name="Girlanda M."/>
            <person name="Hayes R.D."/>
            <person name="Keri Z."/>
            <person name="LaButti K."/>
            <person name="Lipzen A."/>
            <person name="Lombard V."/>
            <person name="Magnuson J."/>
            <person name="Maillard F."/>
            <person name="Murat C."/>
            <person name="Nolan M."/>
            <person name="Ohm R.A."/>
            <person name="Pangilinan J."/>
            <person name="Pereira M.F."/>
            <person name="Perotto S."/>
            <person name="Peter M."/>
            <person name="Pfister S."/>
            <person name="Riley R."/>
            <person name="Sitrit Y."/>
            <person name="Stielow J.B."/>
            <person name="Szollosi G."/>
            <person name="Zifcakova L."/>
            <person name="Stursova M."/>
            <person name="Spatafora J.W."/>
            <person name="Tedersoo L."/>
            <person name="Vaario L.M."/>
            <person name="Yamada A."/>
            <person name="Yan M."/>
            <person name="Wang P."/>
            <person name="Xu J."/>
            <person name="Bruns T."/>
            <person name="Baldrian P."/>
            <person name="Vilgalys R."/>
            <person name="Dunand C."/>
            <person name="Henrissat B."/>
            <person name="Grigoriev I.V."/>
            <person name="Hibbett D."/>
            <person name="Nagy L.G."/>
            <person name="Martin F.M."/>
        </authorList>
    </citation>
    <scope>NUCLEOTIDE SEQUENCE</scope>
    <source>
        <strain evidence="1">P2</strain>
    </source>
</reference>
<keyword evidence="2" id="KW-1185">Reference proteome</keyword>
<dbReference type="Proteomes" id="UP000886501">
    <property type="component" value="Unassembled WGS sequence"/>
</dbReference>
<comment type="caution">
    <text evidence="1">The sequence shown here is derived from an EMBL/GenBank/DDBJ whole genome shotgun (WGS) entry which is preliminary data.</text>
</comment>
<accession>A0ACB6Z1F3</accession>
<evidence type="ECO:0000313" key="2">
    <source>
        <dbReference type="Proteomes" id="UP000886501"/>
    </source>
</evidence>